<proteinExistence type="predicted"/>
<dbReference type="RefSeq" id="WP_138563795.1">
    <property type="nucleotide sequence ID" value="NZ_CP040602.1"/>
</dbReference>
<dbReference type="EMBL" id="CP040602">
    <property type="protein sequence ID" value="QCU89437.1"/>
    <property type="molecule type" value="Genomic_DNA"/>
</dbReference>
<feature type="signal peptide" evidence="1">
    <location>
        <begin position="1"/>
        <end position="41"/>
    </location>
</feature>
<dbReference type="KEGG" id="thig:FE785_01710"/>
<accession>A0A4P9K5C7</accession>
<protein>
    <submittedName>
        <fullName evidence="2">DUF2927 domain-containing protein</fullName>
    </submittedName>
</protein>
<name>A0A4P9K5C7_9GAMM</name>
<dbReference type="Pfam" id="PF11150">
    <property type="entry name" value="DUF2927"/>
    <property type="match status" value="1"/>
</dbReference>
<evidence type="ECO:0000313" key="3">
    <source>
        <dbReference type="Proteomes" id="UP000304864"/>
    </source>
</evidence>
<dbReference type="OrthoDB" id="3295600at2"/>
<sequence>MKQSAFQFFIQPKIRKRMADCFLLALLMICISLPLDNAAQAQNLDEWQSPTYILKAFNEIALKNEYRSTAQRILKWQQPIYYRFQYHDLPQNTMVENLFSIHLKHLAEITKHNIQPSGKHKANLLIHITRDRHYNQVIRQFTSSNVSNIARESHCMGSFKTHSDAISEAQIVLPVDHLFSKGLLVSCIVEETTQVMGLPNDSDWVNPSIANDVSKIELLTGLDYLFLTILYDRQIKAGMSRKRSQPIIKAIITQLQQQGIIDNAQHLVNKGGLNAYLE</sequence>
<keyword evidence="3" id="KW-1185">Reference proteome</keyword>
<organism evidence="2 3">
    <name type="scientific">Thiomicrorhabdus sediminis</name>
    <dbReference type="NCBI Taxonomy" id="2580412"/>
    <lineage>
        <taxon>Bacteria</taxon>
        <taxon>Pseudomonadati</taxon>
        <taxon>Pseudomonadota</taxon>
        <taxon>Gammaproteobacteria</taxon>
        <taxon>Thiotrichales</taxon>
        <taxon>Piscirickettsiaceae</taxon>
        <taxon>Thiomicrorhabdus</taxon>
    </lineage>
</organism>
<evidence type="ECO:0000256" key="1">
    <source>
        <dbReference type="SAM" id="SignalP"/>
    </source>
</evidence>
<dbReference type="AlphaFoldDB" id="A0A4P9K5C7"/>
<gene>
    <name evidence="2" type="ORF">FE785_01710</name>
</gene>
<keyword evidence="1" id="KW-0732">Signal</keyword>
<dbReference type="InterPro" id="IPR021323">
    <property type="entry name" value="DUF2927"/>
</dbReference>
<reference evidence="2 3" key="1">
    <citation type="submission" date="2019-05" db="EMBL/GenBank/DDBJ databases">
        <title>Thiomicrorhabdus sediminis sp. nov, a novel sulfur-oxidizing bacterium isolated from coastal sediment.</title>
        <authorList>
            <person name="Liu X."/>
        </authorList>
    </citation>
    <scope>NUCLEOTIDE SEQUENCE [LARGE SCALE GENOMIC DNA]</scope>
    <source>
        <strain evidence="2 3">G1</strain>
    </source>
</reference>
<feature type="chain" id="PRO_5020691919" evidence="1">
    <location>
        <begin position="42"/>
        <end position="278"/>
    </location>
</feature>
<dbReference type="Proteomes" id="UP000304864">
    <property type="component" value="Chromosome"/>
</dbReference>
<evidence type="ECO:0000313" key="2">
    <source>
        <dbReference type="EMBL" id="QCU89437.1"/>
    </source>
</evidence>